<dbReference type="AlphaFoldDB" id="A0A0G0W1Z8"/>
<sequence>MVEQADQCNENRPESLNSGVDRIRVHFATLIDQADADIEAVNAWTTDVKTTGSVRRRDQELHHLMQRKFQAEHSLKFILETLGYSVETAGDEEKL</sequence>
<accession>A0A0G0W1Z8</accession>
<comment type="caution">
    <text evidence="1">The sequence shown here is derived from an EMBL/GenBank/DDBJ whole genome shotgun (WGS) entry which is preliminary data.</text>
</comment>
<reference evidence="1 2" key="1">
    <citation type="journal article" date="2015" name="Nature">
        <title>rRNA introns, odd ribosomes, and small enigmatic genomes across a large radiation of phyla.</title>
        <authorList>
            <person name="Brown C.T."/>
            <person name="Hug L.A."/>
            <person name="Thomas B.C."/>
            <person name="Sharon I."/>
            <person name="Castelle C.J."/>
            <person name="Singh A."/>
            <person name="Wilkins M.J."/>
            <person name="Williams K.H."/>
            <person name="Banfield J.F."/>
        </authorList>
    </citation>
    <scope>NUCLEOTIDE SEQUENCE [LARGE SCALE GENOMIC DNA]</scope>
</reference>
<proteinExistence type="predicted"/>
<evidence type="ECO:0000313" key="2">
    <source>
        <dbReference type="Proteomes" id="UP000034292"/>
    </source>
</evidence>
<organism evidence="1 2">
    <name type="scientific">Candidatus Curtissbacteria bacterium GW2011_GWA1_40_9</name>
    <dbReference type="NCBI Taxonomy" id="1618408"/>
    <lineage>
        <taxon>Bacteria</taxon>
        <taxon>Candidatus Curtissiibacteriota</taxon>
    </lineage>
</organism>
<gene>
    <name evidence="1" type="ORF">UU23_C0001G0079</name>
</gene>
<evidence type="ECO:0000313" key="1">
    <source>
        <dbReference type="EMBL" id="KKR78315.1"/>
    </source>
</evidence>
<dbReference type="Proteomes" id="UP000034292">
    <property type="component" value="Unassembled WGS sequence"/>
</dbReference>
<dbReference type="EMBL" id="LBZV01000001">
    <property type="protein sequence ID" value="KKR78315.1"/>
    <property type="molecule type" value="Genomic_DNA"/>
</dbReference>
<protein>
    <submittedName>
        <fullName evidence="1">Uncharacterized protein</fullName>
    </submittedName>
</protein>
<name>A0A0G0W1Z8_9BACT</name>